<dbReference type="EMBL" id="NMUH01001008">
    <property type="protein sequence ID" value="MQL87827.1"/>
    <property type="molecule type" value="Genomic_DNA"/>
</dbReference>
<dbReference type="Gene3D" id="3.90.70.10">
    <property type="entry name" value="Cysteine proteinases"/>
    <property type="match status" value="1"/>
</dbReference>
<feature type="transmembrane region" description="Helical" evidence="2">
    <location>
        <begin position="299"/>
        <end position="320"/>
    </location>
</feature>
<keyword evidence="2" id="KW-0812">Transmembrane</keyword>
<evidence type="ECO:0000259" key="3">
    <source>
        <dbReference type="PROSITE" id="PS50235"/>
    </source>
</evidence>
<dbReference type="PROSITE" id="PS50235">
    <property type="entry name" value="USP_3"/>
    <property type="match status" value="1"/>
</dbReference>
<evidence type="ECO:0000256" key="2">
    <source>
        <dbReference type="SAM" id="Phobius"/>
    </source>
</evidence>
<keyword evidence="2" id="KW-0472">Membrane</keyword>
<feature type="compositionally biased region" description="Basic and acidic residues" evidence="1">
    <location>
        <begin position="241"/>
        <end position="252"/>
    </location>
</feature>
<evidence type="ECO:0000313" key="4">
    <source>
        <dbReference type="EMBL" id="MQL87827.1"/>
    </source>
</evidence>
<keyword evidence="5" id="KW-1185">Reference proteome</keyword>
<keyword evidence="2" id="KW-1133">Transmembrane helix</keyword>
<reference evidence="4" key="1">
    <citation type="submission" date="2017-07" db="EMBL/GenBank/DDBJ databases">
        <title>Taro Niue Genome Assembly and Annotation.</title>
        <authorList>
            <person name="Atibalentja N."/>
            <person name="Keating K."/>
            <person name="Fields C.J."/>
        </authorList>
    </citation>
    <scope>NUCLEOTIDE SEQUENCE</scope>
    <source>
        <strain evidence="4">Niue_2</strain>
        <tissue evidence="4">Leaf</tissue>
    </source>
</reference>
<dbReference type="InterPro" id="IPR038765">
    <property type="entry name" value="Papain-like_cys_pep_sf"/>
</dbReference>
<name>A0A843UZF3_COLES</name>
<accession>A0A843UZF3</accession>
<dbReference type="InterPro" id="IPR028889">
    <property type="entry name" value="USP"/>
</dbReference>
<organism evidence="4 5">
    <name type="scientific">Colocasia esculenta</name>
    <name type="common">Wild taro</name>
    <name type="synonym">Arum esculentum</name>
    <dbReference type="NCBI Taxonomy" id="4460"/>
    <lineage>
        <taxon>Eukaryota</taxon>
        <taxon>Viridiplantae</taxon>
        <taxon>Streptophyta</taxon>
        <taxon>Embryophyta</taxon>
        <taxon>Tracheophyta</taxon>
        <taxon>Spermatophyta</taxon>
        <taxon>Magnoliopsida</taxon>
        <taxon>Liliopsida</taxon>
        <taxon>Araceae</taxon>
        <taxon>Aroideae</taxon>
        <taxon>Colocasieae</taxon>
        <taxon>Colocasia</taxon>
    </lineage>
</organism>
<evidence type="ECO:0000313" key="5">
    <source>
        <dbReference type="Proteomes" id="UP000652761"/>
    </source>
</evidence>
<dbReference type="SUPFAM" id="SSF54001">
    <property type="entry name" value="Cysteine proteinases"/>
    <property type="match status" value="1"/>
</dbReference>
<sequence>MGSTWALEEHPIVPSLPKADQIQDATGRWYCCNDAYVSDSTAQEVLSEKVYILFYLRSNQKPKSSTSAFACNGLKVPESNGNNARLSQKLSVNIRQPVVKQNGILHSENGIVMSNSANANGRDASSSHKSSIPLKSPVLKLNGSLHPDKDTTTVLKNNKISSRPMMNFALKNMEKRDACKNENGNLKVHSNNATEKNSSELSRVVKSPNILPLSKSTVKSTSAKDKEEFLGSAPIESVNHSSDDSDPVEKNTNDASTSSNRNGHSTLIHVGGIDNNDTLKMPPAANGPEVTHGHDCYSGFFQITFMWLMAVGVVAKGMVLTTMGTISTRKEASELDSIYKLRRSQGTQSRVSH</sequence>
<evidence type="ECO:0000256" key="1">
    <source>
        <dbReference type="SAM" id="MobiDB-lite"/>
    </source>
</evidence>
<feature type="domain" description="USP" evidence="3">
    <location>
        <begin position="1"/>
        <end position="58"/>
    </location>
</feature>
<gene>
    <name evidence="4" type="ORF">Taro_020375</name>
</gene>
<protein>
    <recommendedName>
        <fullName evidence="3">USP domain-containing protein</fullName>
    </recommendedName>
</protein>
<dbReference type="OrthoDB" id="420187at2759"/>
<feature type="compositionally biased region" description="Polar residues" evidence="1">
    <location>
        <begin position="183"/>
        <end position="201"/>
    </location>
</feature>
<comment type="caution">
    <text evidence="4">The sequence shown here is derived from an EMBL/GenBank/DDBJ whole genome shotgun (WGS) entry which is preliminary data.</text>
</comment>
<proteinExistence type="predicted"/>
<dbReference type="AlphaFoldDB" id="A0A843UZF3"/>
<feature type="compositionally biased region" description="Polar residues" evidence="1">
    <location>
        <begin position="253"/>
        <end position="265"/>
    </location>
</feature>
<feature type="region of interest" description="Disordered" evidence="1">
    <location>
        <begin position="216"/>
        <end position="269"/>
    </location>
</feature>
<feature type="region of interest" description="Disordered" evidence="1">
    <location>
        <begin position="183"/>
        <end position="204"/>
    </location>
</feature>
<dbReference type="Proteomes" id="UP000652761">
    <property type="component" value="Unassembled WGS sequence"/>
</dbReference>